<name>A0A1J4KK05_9EUKA</name>
<accession>A0A1J4KK05</accession>
<evidence type="ECO:0000313" key="1">
    <source>
        <dbReference type="EMBL" id="OHT10014.1"/>
    </source>
</evidence>
<dbReference type="GeneID" id="94836371"/>
<organism evidence="1 2">
    <name type="scientific">Tritrichomonas foetus</name>
    <dbReference type="NCBI Taxonomy" id="1144522"/>
    <lineage>
        <taxon>Eukaryota</taxon>
        <taxon>Metamonada</taxon>
        <taxon>Parabasalia</taxon>
        <taxon>Tritrichomonadida</taxon>
        <taxon>Tritrichomonadidae</taxon>
        <taxon>Tritrichomonas</taxon>
    </lineage>
</organism>
<evidence type="ECO:0008006" key="3">
    <source>
        <dbReference type="Google" id="ProtNLM"/>
    </source>
</evidence>
<sequence length="481" mass="56767">MKFKWFTNEFPKEVLNLNQDILSFGKEERIKAHNKCDHEIKKEEEEEIEEIIISPFLLNYLTIINNEEWGKRDQFLDDFCSLLSMDIPFNEGDVELFSNFAHLFISQIVLQNDEKTLYLHLKLFYQLQLHFRFISNITCNDELLQLLSNFLNINDLEIQSLLIHIFTQFLPINPELVSRICLNKIFFFLTSQSNICLITSSFKFMDEILKYRVLDQQSIIIFIKLMKKYSDETSDQKIIQILISIFQKILNFSMQTFLISFDHSTLKLIENLLIKSEGNNLINALNLVIIISNIKNPKLELFFNEFDLLILQNFIFDLSNPFDILSIHCIHNFIMLGMQKKVISSNFVEFFMEIIEKSRFEKKKEILLCLIHLLEFSPKEIKISLLMNEKFLFNIIDALSTLNIPDILMILNILYSSFNHLKVSNDFESLKDVFTSTNFFQTLESIYSENMNNGETLDESREVYQVLKLSRELAALFNINL</sequence>
<evidence type="ECO:0000313" key="2">
    <source>
        <dbReference type="Proteomes" id="UP000179807"/>
    </source>
</evidence>
<protein>
    <recommendedName>
        <fullName evidence="3">SPIN90/Ldb17 leucine-rich domain-containing protein</fullName>
    </recommendedName>
</protein>
<keyword evidence="2" id="KW-1185">Reference proteome</keyword>
<reference evidence="1" key="1">
    <citation type="submission" date="2016-10" db="EMBL/GenBank/DDBJ databases">
        <authorList>
            <person name="Benchimol M."/>
            <person name="Almeida L.G."/>
            <person name="Vasconcelos A.T."/>
            <person name="Perreira-Neves A."/>
            <person name="Rosa I.A."/>
            <person name="Tasca T."/>
            <person name="Bogo M.R."/>
            <person name="de Souza W."/>
        </authorList>
    </citation>
    <scope>NUCLEOTIDE SEQUENCE [LARGE SCALE GENOMIC DNA]</scope>
    <source>
        <strain evidence="1">K</strain>
    </source>
</reference>
<dbReference type="EMBL" id="MLAK01000624">
    <property type="protein sequence ID" value="OHT10014.1"/>
    <property type="molecule type" value="Genomic_DNA"/>
</dbReference>
<proteinExistence type="predicted"/>
<comment type="caution">
    <text evidence="1">The sequence shown here is derived from an EMBL/GenBank/DDBJ whole genome shotgun (WGS) entry which is preliminary data.</text>
</comment>
<dbReference type="Proteomes" id="UP000179807">
    <property type="component" value="Unassembled WGS sequence"/>
</dbReference>
<dbReference type="VEuPathDB" id="TrichDB:TRFO_20927"/>
<dbReference type="RefSeq" id="XP_068363150.1">
    <property type="nucleotide sequence ID" value="XM_068501667.1"/>
</dbReference>
<gene>
    <name evidence="1" type="ORF">TRFO_20927</name>
</gene>
<dbReference type="AlphaFoldDB" id="A0A1J4KK05"/>